<proteinExistence type="predicted"/>
<evidence type="ECO:0000313" key="3">
    <source>
        <dbReference type="EMBL" id="CAF4042497.1"/>
    </source>
</evidence>
<feature type="non-terminal residue" evidence="2">
    <location>
        <position position="1"/>
    </location>
</feature>
<protein>
    <submittedName>
        <fullName evidence="2">Uncharacterized protein</fullName>
    </submittedName>
</protein>
<feature type="compositionally biased region" description="Polar residues" evidence="1">
    <location>
        <begin position="17"/>
        <end position="37"/>
    </location>
</feature>
<comment type="caution">
    <text evidence="2">The sequence shown here is derived from an EMBL/GenBank/DDBJ whole genome shotgun (WGS) entry which is preliminary data.</text>
</comment>
<reference evidence="2" key="1">
    <citation type="submission" date="2021-02" db="EMBL/GenBank/DDBJ databases">
        <authorList>
            <person name="Nowell W R."/>
        </authorList>
    </citation>
    <scope>NUCLEOTIDE SEQUENCE</scope>
</reference>
<feature type="region of interest" description="Disordered" evidence="1">
    <location>
        <begin position="1"/>
        <end position="52"/>
    </location>
</feature>
<dbReference type="EMBL" id="CAJOBC010019603">
    <property type="protein sequence ID" value="CAF4042497.1"/>
    <property type="molecule type" value="Genomic_DNA"/>
</dbReference>
<evidence type="ECO:0000256" key="1">
    <source>
        <dbReference type="SAM" id="MobiDB-lite"/>
    </source>
</evidence>
<keyword evidence="4" id="KW-1185">Reference proteome</keyword>
<evidence type="ECO:0000313" key="2">
    <source>
        <dbReference type="EMBL" id="CAF1263031.1"/>
    </source>
</evidence>
<gene>
    <name evidence="2" type="ORF">GPM918_LOCUS26703</name>
    <name evidence="3" type="ORF">SRO942_LOCUS26904</name>
</gene>
<evidence type="ECO:0000313" key="4">
    <source>
        <dbReference type="Proteomes" id="UP000663829"/>
    </source>
</evidence>
<dbReference type="Proteomes" id="UP000663829">
    <property type="component" value="Unassembled WGS sequence"/>
</dbReference>
<dbReference type="EMBL" id="CAJNOQ010010865">
    <property type="protein sequence ID" value="CAF1263031.1"/>
    <property type="molecule type" value="Genomic_DNA"/>
</dbReference>
<sequence length="193" mass="21681">RKQLEESQKQKRECQRAVQQTLTPRATKSTDAITTVNSKPQSKPLPLPKTTADLMPVPTVAVLSDSTASRIRQDELQSPHATIKLYLQSGATLDKLIEYVHSNDGTQFLSDVRQLHPLSGPIDCYVKHKSATPQSSDEENPDARRDPNGRDFMNKDILTPIMQKKQQVLAARPALLTKKADEQENRENADYDH</sequence>
<feature type="compositionally biased region" description="Basic and acidic residues" evidence="1">
    <location>
        <begin position="141"/>
        <end position="154"/>
    </location>
</feature>
<dbReference type="Proteomes" id="UP000681722">
    <property type="component" value="Unassembled WGS sequence"/>
</dbReference>
<organism evidence="2 4">
    <name type="scientific">Didymodactylos carnosus</name>
    <dbReference type="NCBI Taxonomy" id="1234261"/>
    <lineage>
        <taxon>Eukaryota</taxon>
        <taxon>Metazoa</taxon>
        <taxon>Spiralia</taxon>
        <taxon>Gnathifera</taxon>
        <taxon>Rotifera</taxon>
        <taxon>Eurotatoria</taxon>
        <taxon>Bdelloidea</taxon>
        <taxon>Philodinida</taxon>
        <taxon>Philodinidae</taxon>
        <taxon>Didymodactylos</taxon>
    </lineage>
</organism>
<feature type="compositionally biased region" description="Basic and acidic residues" evidence="1">
    <location>
        <begin position="178"/>
        <end position="193"/>
    </location>
</feature>
<dbReference type="AlphaFoldDB" id="A0A815AYQ3"/>
<accession>A0A815AYQ3</accession>
<feature type="region of interest" description="Disordered" evidence="1">
    <location>
        <begin position="126"/>
        <end position="156"/>
    </location>
</feature>
<feature type="region of interest" description="Disordered" evidence="1">
    <location>
        <begin position="169"/>
        <end position="193"/>
    </location>
</feature>
<feature type="compositionally biased region" description="Basic and acidic residues" evidence="1">
    <location>
        <begin position="1"/>
        <end position="15"/>
    </location>
</feature>
<name>A0A815AYQ3_9BILA</name>